<keyword evidence="2" id="KW-1185">Reference proteome</keyword>
<dbReference type="Pfam" id="PF06918">
    <property type="entry name" value="DUF1280"/>
    <property type="match status" value="1"/>
</dbReference>
<evidence type="ECO:0000313" key="3">
    <source>
        <dbReference type="WBParaSite" id="SPAL_0000901900.1"/>
    </source>
</evidence>
<evidence type="ECO:0000256" key="1">
    <source>
        <dbReference type="SAM" id="MobiDB-lite"/>
    </source>
</evidence>
<feature type="compositionally biased region" description="Basic and acidic residues" evidence="1">
    <location>
        <begin position="20"/>
        <end position="31"/>
    </location>
</feature>
<dbReference type="PANTHER" id="PTHR31424">
    <property type="entry name" value="PROTEIN CBG23806"/>
    <property type="match status" value="1"/>
</dbReference>
<reference evidence="3" key="1">
    <citation type="submission" date="2017-02" db="UniProtKB">
        <authorList>
            <consortium name="WormBaseParasite"/>
        </authorList>
    </citation>
    <scope>IDENTIFICATION</scope>
</reference>
<name>A0A0N5BT26_STREA</name>
<accession>A0A0N5BT26</accession>
<proteinExistence type="predicted"/>
<evidence type="ECO:0000313" key="2">
    <source>
        <dbReference type="Proteomes" id="UP000046392"/>
    </source>
</evidence>
<dbReference type="WBParaSite" id="SPAL_0000901900.1">
    <property type="protein sequence ID" value="SPAL_0000901900.1"/>
    <property type="gene ID" value="SPAL_0000901900"/>
</dbReference>
<sequence>MDNNQSLSKIEFAHAKRRKTAEISAHRSQDNCSRIEEENIIARSSRSGGNASNQSITPSRGKIRYTSLKVRTKTMQYSSDRSQNMWISQVIEAITESNLDQIPPSDVLFRLSQKIEELAINPKQKRSFTVEETVKLYLNLNITQARFQLLLTTLKEEGLSPFPSYNSVKEVLATAATGSYKCLTYNQLGMVEGIIATDIESIVRERVVCLMSTRQLVYENTENGNEISINCCINGDKGQDSTKFNLQLETKESNHSVNNLSIIALWFGSDERKYMEFFLEEPMKKFDDLVRSGFYIEINGLLTKVVITPYIVADFLVLYNFFGLKGPSSNHNCAICERVSGGTRNRITIQSSDRNEEYNYRSLTSCNKDLGYKEYTLSKTIPYENICIPMLHVFMGLVKKMYDCLTDKINSDSVNGTLLSARLDNFIKTFHIPIQEFYQTFSGNGVHRFLENIDQFECIFESIEGYDKYINTFRKIRNIYKVVSKVNRSNKNELSKAIAELHAEYEDFGDIYLTPKLHALLHHSEKELERNGKLSLFSEQGLESQHSLIKKDVIRYQSLRDNHLKLNLIIRHNYLRTKFHDKKI</sequence>
<feature type="region of interest" description="Disordered" evidence="1">
    <location>
        <begin position="1"/>
        <end position="31"/>
    </location>
</feature>
<protein>
    <submittedName>
        <fullName evidence="3">C2H2-type domain-containing protein</fullName>
    </submittedName>
</protein>
<dbReference type="PANTHER" id="PTHR31424:SF3">
    <property type="entry name" value="RING-TYPE DOMAIN-CONTAINING PROTEIN"/>
    <property type="match status" value="1"/>
</dbReference>
<organism evidence="2 3">
    <name type="scientific">Strongyloides papillosus</name>
    <name type="common">Intestinal threadworm</name>
    <dbReference type="NCBI Taxonomy" id="174720"/>
    <lineage>
        <taxon>Eukaryota</taxon>
        <taxon>Metazoa</taxon>
        <taxon>Ecdysozoa</taxon>
        <taxon>Nematoda</taxon>
        <taxon>Chromadorea</taxon>
        <taxon>Rhabditida</taxon>
        <taxon>Tylenchina</taxon>
        <taxon>Panagrolaimomorpha</taxon>
        <taxon>Strongyloidoidea</taxon>
        <taxon>Strongyloididae</taxon>
        <taxon>Strongyloides</taxon>
    </lineage>
</organism>
<dbReference type="Proteomes" id="UP000046392">
    <property type="component" value="Unplaced"/>
</dbReference>
<dbReference type="InterPro" id="IPR009689">
    <property type="entry name" value="DUF1280"/>
</dbReference>
<dbReference type="AlphaFoldDB" id="A0A0N5BT26"/>